<comment type="caution">
    <text evidence="1">The sequence shown here is derived from an EMBL/GenBank/DDBJ whole genome shotgun (WGS) entry which is preliminary data.</text>
</comment>
<dbReference type="Proteomes" id="UP000324222">
    <property type="component" value="Unassembled WGS sequence"/>
</dbReference>
<dbReference type="AlphaFoldDB" id="A0A5B7CM55"/>
<keyword evidence="2" id="KW-1185">Reference proteome</keyword>
<evidence type="ECO:0000313" key="2">
    <source>
        <dbReference type="Proteomes" id="UP000324222"/>
    </source>
</evidence>
<protein>
    <submittedName>
        <fullName evidence="1">Uncharacterized protein</fullName>
    </submittedName>
</protein>
<gene>
    <name evidence="1" type="ORF">E2C01_003346</name>
</gene>
<organism evidence="1 2">
    <name type="scientific">Portunus trituberculatus</name>
    <name type="common">Swimming crab</name>
    <name type="synonym">Neptunus trituberculatus</name>
    <dbReference type="NCBI Taxonomy" id="210409"/>
    <lineage>
        <taxon>Eukaryota</taxon>
        <taxon>Metazoa</taxon>
        <taxon>Ecdysozoa</taxon>
        <taxon>Arthropoda</taxon>
        <taxon>Crustacea</taxon>
        <taxon>Multicrustacea</taxon>
        <taxon>Malacostraca</taxon>
        <taxon>Eumalacostraca</taxon>
        <taxon>Eucarida</taxon>
        <taxon>Decapoda</taxon>
        <taxon>Pleocyemata</taxon>
        <taxon>Brachyura</taxon>
        <taxon>Eubrachyura</taxon>
        <taxon>Portunoidea</taxon>
        <taxon>Portunidae</taxon>
        <taxon>Portuninae</taxon>
        <taxon>Portunus</taxon>
    </lineage>
</organism>
<dbReference type="EMBL" id="VSRR010000127">
    <property type="protein sequence ID" value="MPC10707.1"/>
    <property type="molecule type" value="Genomic_DNA"/>
</dbReference>
<name>A0A5B7CM55_PORTR</name>
<sequence length="96" mass="10749">MKVVDVRVRERRERLGDSERSKRREGGVCIGGREEVWHQISLITGTCLSLTSSQLAVLATTLPPSASRIVHHLQLTIYRSSFTPRSFLDSQISAIT</sequence>
<proteinExistence type="predicted"/>
<evidence type="ECO:0000313" key="1">
    <source>
        <dbReference type="EMBL" id="MPC10707.1"/>
    </source>
</evidence>
<accession>A0A5B7CM55</accession>
<reference evidence="1 2" key="1">
    <citation type="submission" date="2019-05" db="EMBL/GenBank/DDBJ databases">
        <title>Another draft genome of Portunus trituberculatus and its Hox gene families provides insights of decapod evolution.</title>
        <authorList>
            <person name="Jeong J.-H."/>
            <person name="Song I."/>
            <person name="Kim S."/>
            <person name="Choi T."/>
            <person name="Kim D."/>
            <person name="Ryu S."/>
            <person name="Kim W."/>
        </authorList>
    </citation>
    <scope>NUCLEOTIDE SEQUENCE [LARGE SCALE GENOMIC DNA]</scope>
    <source>
        <tissue evidence="1">Muscle</tissue>
    </source>
</reference>